<feature type="transmembrane region" description="Helical" evidence="1">
    <location>
        <begin position="52"/>
        <end position="71"/>
    </location>
</feature>
<keyword evidence="1" id="KW-1133">Transmembrane helix</keyword>
<feature type="transmembrane region" description="Helical" evidence="1">
    <location>
        <begin position="92"/>
        <end position="110"/>
    </location>
</feature>
<reference evidence="2 3" key="1">
    <citation type="submission" date="2019-04" db="EMBL/GenBank/DDBJ databases">
        <title>Fungal friends and foes A comparative genomics study of 23 Aspergillus species from section Flavi.</title>
        <authorList>
            <consortium name="DOE Joint Genome Institute"/>
            <person name="Kjaerbolling I."/>
            <person name="Vesth T.C."/>
            <person name="Frisvad J.C."/>
            <person name="Nybo J.L."/>
            <person name="Theobald S."/>
            <person name="Kildgaard S."/>
            <person name="Petersen T.I."/>
            <person name="Kuo A."/>
            <person name="Sato A."/>
            <person name="Lyhne E.K."/>
            <person name="Kogle M.E."/>
            <person name="Wiebenga A."/>
            <person name="Kun R.S."/>
            <person name="Lubbers R.J."/>
            <person name="Makela M.R."/>
            <person name="Barry K."/>
            <person name="Chovatia M."/>
            <person name="Clum A."/>
            <person name="Daum C."/>
            <person name="Haridas S."/>
            <person name="He G."/>
            <person name="LaButti K."/>
            <person name="Lipzen A."/>
            <person name="Mondo S."/>
            <person name="Pangilinan J."/>
            <person name="Riley R."/>
            <person name="Salamov A."/>
            <person name="Simmons B.A."/>
            <person name="Magnuson J.K."/>
            <person name="Henrissat B."/>
            <person name="Mortensen U.H."/>
            <person name="Larsen T.O."/>
            <person name="De vries R.P."/>
            <person name="Grigoriev I.V."/>
            <person name="Machida M."/>
            <person name="Baker S.E."/>
            <person name="Andersen M.R."/>
        </authorList>
    </citation>
    <scope>NUCLEOTIDE SEQUENCE [LARGE SCALE GENOMIC DNA]</scope>
    <source>
        <strain evidence="2 3">CBS 117635</strain>
    </source>
</reference>
<feature type="transmembrane region" description="Helical" evidence="1">
    <location>
        <begin position="28"/>
        <end position="46"/>
    </location>
</feature>
<protein>
    <submittedName>
        <fullName evidence="2">Uncharacterized protein</fullName>
    </submittedName>
</protein>
<accession>A0A5N6IJY6</accession>
<dbReference type="EMBL" id="ML732923">
    <property type="protein sequence ID" value="KAB8267002.1"/>
    <property type="molecule type" value="Genomic_DNA"/>
</dbReference>
<evidence type="ECO:0000256" key="1">
    <source>
        <dbReference type="SAM" id="Phobius"/>
    </source>
</evidence>
<dbReference type="AlphaFoldDB" id="A0A5N6IJY6"/>
<evidence type="ECO:0000313" key="2">
    <source>
        <dbReference type="EMBL" id="KAB8267002.1"/>
    </source>
</evidence>
<evidence type="ECO:0000313" key="3">
    <source>
        <dbReference type="Proteomes" id="UP000326289"/>
    </source>
</evidence>
<keyword evidence="1" id="KW-0812">Transmembrane</keyword>
<proteinExistence type="predicted"/>
<gene>
    <name evidence="2" type="ORF">BDV30DRAFT_221003</name>
</gene>
<sequence length="113" mass="12711">MIHWGTPAIVCRANAMVRGIWNESCSNILLWCALFFLNVADGGVAVGQVTLVVFLPLLVLFGQFPSAFRAVGSERVFQMHRNSVFSIRKGNYISFFVVKSFSHGFWYPVYTLS</sequence>
<keyword evidence="3" id="KW-1185">Reference proteome</keyword>
<name>A0A5N6IJY6_9EURO</name>
<dbReference type="Proteomes" id="UP000326289">
    <property type="component" value="Unassembled WGS sequence"/>
</dbReference>
<keyword evidence="1" id="KW-0472">Membrane</keyword>
<organism evidence="2 3">
    <name type="scientific">Aspergillus minisclerotigenes</name>
    <dbReference type="NCBI Taxonomy" id="656917"/>
    <lineage>
        <taxon>Eukaryota</taxon>
        <taxon>Fungi</taxon>
        <taxon>Dikarya</taxon>
        <taxon>Ascomycota</taxon>
        <taxon>Pezizomycotina</taxon>
        <taxon>Eurotiomycetes</taxon>
        <taxon>Eurotiomycetidae</taxon>
        <taxon>Eurotiales</taxon>
        <taxon>Aspergillaceae</taxon>
        <taxon>Aspergillus</taxon>
        <taxon>Aspergillus subgen. Circumdati</taxon>
    </lineage>
</organism>